<dbReference type="RefSeq" id="WP_345339932.1">
    <property type="nucleotide sequence ID" value="NZ_BAABLI010000012.1"/>
</dbReference>
<name>A0ABW4XNH5_9GAMM</name>
<dbReference type="InterPro" id="IPR059206">
    <property type="entry name" value="Sll1717-like"/>
</dbReference>
<organism evidence="1 2">
    <name type="scientific">Corallincola platygyrae</name>
    <dbReference type="NCBI Taxonomy" id="1193278"/>
    <lineage>
        <taxon>Bacteria</taxon>
        <taxon>Pseudomonadati</taxon>
        <taxon>Pseudomonadota</taxon>
        <taxon>Gammaproteobacteria</taxon>
        <taxon>Alteromonadales</taxon>
        <taxon>Psychromonadaceae</taxon>
        <taxon>Corallincola</taxon>
    </lineage>
</organism>
<evidence type="ECO:0000313" key="2">
    <source>
        <dbReference type="Proteomes" id="UP001597380"/>
    </source>
</evidence>
<dbReference type="Proteomes" id="UP001597380">
    <property type="component" value="Unassembled WGS sequence"/>
</dbReference>
<protein>
    <submittedName>
        <fullName evidence="1">P-loop ATPase, Sll1717 family</fullName>
    </submittedName>
</protein>
<proteinExistence type="predicted"/>
<gene>
    <name evidence="1" type="ORF">ACFSJ3_14190</name>
</gene>
<dbReference type="NCBIfam" id="NF047389">
    <property type="entry name" value="ATPase_Sll1717"/>
    <property type="match status" value="1"/>
</dbReference>
<keyword evidence="2" id="KW-1185">Reference proteome</keyword>
<sequence>MLFGNLARGTKNRRLFLGAPEAEAEALEQSRMKLTDVYEDWHDLFNQLSHEKFIVIGRKGAGKSAFAQFAYAKSLGMSNLFVDFVKQDRINLEELVQIGNEKGHDFEKESIFKWLIYTHLIRLFSESEAAKDSNDFEQLRQFLRKNTGFVDITETDLVEITQNKGFEVNVEPLKRFYRQKIKKEFSIKSQKAVFYKLLPHLEEVIKSVLTSRFELDNENSYVIFFDDLDVGFDINNRSSVDSIVSLLRVAKYINNDFFSKNKIKAKAVILLRDDVEKYVGDKYPDTAKMMASYAAPIKWYQDDFQRGDNESDLNIRKFIDLRIRKAFEKAELPCNQSDPWKSLVDTTDNYQQKSSFKYVLDHTLFRPRDLLLLFLPLESGESSVPLSKQQVNDFIGTYASQLVKEFRSEISSFYSDKEVSKIFKVLRKIHNDIDCNYECAIKYMNDAEFEGKDSSDVLEDLFERSIIGSKYSSSNFKFKYREPLDGSEIYSLDPDADIVMHYGFRAYFNNQRRN</sequence>
<comment type="caution">
    <text evidence="1">The sequence shown here is derived from an EMBL/GenBank/DDBJ whole genome shotgun (WGS) entry which is preliminary data.</text>
</comment>
<accession>A0ABW4XNH5</accession>
<evidence type="ECO:0000313" key="1">
    <source>
        <dbReference type="EMBL" id="MFD2097141.1"/>
    </source>
</evidence>
<dbReference type="EMBL" id="JBHUHT010000016">
    <property type="protein sequence ID" value="MFD2097141.1"/>
    <property type="molecule type" value="Genomic_DNA"/>
</dbReference>
<reference evidence="2" key="1">
    <citation type="journal article" date="2019" name="Int. J. Syst. Evol. Microbiol.">
        <title>The Global Catalogue of Microorganisms (GCM) 10K type strain sequencing project: providing services to taxonomists for standard genome sequencing and annotation.</title>
        <authorList>
            <consortium name="The Broad Institute Genomics Platform"/>
            <consortium name="The Broad Institute Genome Sequencing Center for Infectious Disease"/>
            <person name="Wu L."/>
            <person name="Ma J."/>
        </authorList>
    </citation>
    <scope>NUCLEOTIDE SEQUENCE [LARGE SCALE GENOMIC DNA]</scope>
    <source>
        <strain evidence="2">CGMCC 1.10992</strain>
    </source>
</reference>